<evidence type="ECO:0000259" key="12">
    <source>
        <dbReference type="PROSITE" id="PS51021"/>
    </source>
</evidence>
<keyword evidence="4 8" id="KW-0728">SH3 domain</keyword>
<dbReference type="GO" id="GO:0032955">
    <property type="term" value="P:regulation of division septum assembly"/>
    <property type="evidence" value="ECO:0007669"/>
    <property type="project" value="TreeGrafter"/>
</dbReference>
<dbReference type="PROSITE" id="PS50010">
    <property type="entry name" value="DH_2"/>
    <property type="match status" value="1"/>
</dbReference>
<feature type="domain" description="DH" evidence="11">
    <location>
        <begin position="529"/>
        <end position="724"/>
    </location>
</feature>
<sequence length="1287" mass="139392">MARSRSSPMAPNGEKRPPPPVKPKPATLVSRPSQDNVFDHPQPTTASRPPVIRANSISTSSVTSNSNSNSSSNDSGIESTSTSFGDLRKAFERNPIMSTPPFQTQSTNQTTPSWRASTYATPTRFQSSTPSTGATVAASKPLAASGSLRVPSGNTASRPRSISTPAPPVPPPKPAAASTGQSQGPDPQDPNGGGAALFSSSTSTPSASVKGLGRDDIDDRQPDFSNLRARFQHQASSSTTSVNSITAPPKPKPKPALTPKPTSSPTSPPSTWGDFGPTGTGTGAGVGGIQRLPKPSSAPIGTIPPTRTPLSQAPTSDNGPMRFPTLNPPNTATRQAPRPPPPPITRGARSSSISKPPIPPTSSATILPARIPTPTKPFEPVAAAATAEPEGDDDNDDEEKNPFMGSDEDEMAAAAEDTRAADVAPPLPLPPPTPPRFSTISSPTLPQLNRSSSNSISISPSRPMGSTAFHKAVNTAKVASPPQRPPPRPISPSGPPPMLPKRSASSGSTVANLTPDTPEEAERKHRLDKRRRVVQELLETELSYAKDMMLLQEVYVTDMRESSYFTQEDEKLVFGNLDEIISLTIDFGGHLTEACGGLIEEGHEDEYQDAKTFVGRAFQMEMSNIRRVFSEYCKRNDAAAAHLQALQSRKELQLFFDLCKEKCRGKSTAWDLASMLIKPVQRVLKYPLLINQIYALTPREHMDYEALAEVQGEIHVVAEEINEIKKRKDIVEKIVGSKKKTDSDVVHGFNKKFARTAQQLRQAVIGSEVTVDILFEALLEKFNLQQKLIRDFAKYIQAWLVSMKLYFDNQEAMATTLSELYGLAPIYANDEMDASVRIKKYHQELAQFSRTIGRELESQLKRTVYRSIDNFLKLYSGPLQVMKKREKKLLDYDRVREAKDRGDNIDKHMEESAAAYTAINAQLIEELPKFLGLMTQYFDRIVMEFGKIQGFFYEKVHAKLLSFYIANIDSSLSRLSPGDLSMYLEEQKSRIFDDYERALRRPQGGLERLLQVRLLHNVAATHEMAFQDIRENATQRRKRSSSVSAPSLPSRSGSASSLSLSRAASTGSSLNLLVHPMQQQAKKAAGAATVGSSSASTSSSQSGRETPSSLVPMPRYFPSAYENPFEMESVFNDDANGSVADSDDFGFAASRPPSTYTMGGGGGGARSSTSSTDLFGGRGFNESTSSLGSFSTTTMATGKGSSSGGGGSSTRPPALDDGMDDDEIGLAQALFECTAIYPHQGEDARELTFVPGESIVVFGLNDNGWWFGKKIGKEAKGWFPASHCIQI</sequence>
<dbReference type="PANTHER" id="PTHR22834">
    <property type="entry name" value="NUCLEAR FUSION PROTEIN FUS2"/>
    <property type="match status" value="1"/>
</dbReference>
<dbReference type="InterPro" id="IPR051492">
    <property type="entry name" value="Dynamin-Rho_GEF"/>
</dbReference>
<organism evidence="13 14">
    <name type="scientific">Actinomortierella ambigua</name>
    <dbReference type="NCBI Taxonomy" id="1343610"/>
    <lineage>
        <taxon>Eukaryota</taxon>
        <taxon>Fungi</taxon>
        <taxon>Fungi incertae sedis</taxon>
        <taxon>Mucoromycota</taxon>
        <taxon>Mortierellomycotina</taxon>
        <taxon>Mortierellomycetes</taxon>
        <taxon>Mortierellales</taxon>
        <taxon>Mortierellaceae</taxon>
        <taxon>Actinomortierella</taxon>
    </lineage>
</organism>
<feature type="compositionally biased region" description="Polar residues" evidence="9">
    <location>
        <begin position="30"/>
        <end position="47"/>
    </location>
</feature>
<accession>A0A9P6PT90</accession>
<evidence type="ECO:0000256" key="7">
    <source>
        <dbReference type="ARBA" id="ARBA00032587"/>
    </source>
</evidence>
<evidence type="ECO:0000313" key="14">
    <source>
        <dbReference type="Proteomes" id="UP000807716"/>
    </source>
</evidence>
<evidence type="ECO:0000259" key="10">
    <source>
        <dbReference type="PROSITE" id="PS50002"/>
    </source>
</evidence>
<comment type="subcellular location">
    <subcellularLocation>
        <location evidence="1">Cell junction</location>
    </subcellularLocation>
    <subcellularLocation>
        <location evidence="2">Golgi apparatus</location>
        <location evidence="2">Golgi stack</location>
    </subcellularLocation>
</comment>
<feature type="compositionally biased region" description="Pro residues" evidence="9">
    <location>
        <begin position="425"/>
        <end position="435"/>
    </location>
</feature>
<feature type="compositionally biased region" description="Low complexity" evidence="9">
    <location>
        <begin position="175"/>
        <end position="190"/>
    </location>
</feature>
<feature type="compositionally biased region" description="Low complexity" evidence="9">
    <location>
        <begin position="55"/>
        <end position="83"/>
    </location>
</feature>
<dbReference type="SMART" id="SM00326">
    <property type="entry name" value="SH3"/>
    <property type="match status" value="1"/>
</dbReference>
<dbReference type="InterPro" id="IPR001331">
    <property type="entry name" value="GDS_CDC24_CS"/>
</dbReference>
<feature type="compositionally biased region" description="Low complexity" evidence="9">
    <location>
        <begin position="1083"/>
        <end position="1102"/>
    </location>
</feature>
<dbReference type="PROSITE" id="PS51021">
    <property type="entry name" value="BAR"/>
    <property type="match status" value="1"/>
</dbReference>
<evidence type="ECO:0000256" key="2">
    <source>
        <dbReference type="ARBA" id="ARBA00004348"/>
    </source>
</evidence>
<feature type="compositionally biased region" description="Polar residues" evidence="9">
    <location>
        <begin position="152"/>
        <end position="164"/>
    </location>
</feature>
<proteinExistence type="predicted"/>
<dbReference type="Gene3D" id="1.20.900.10">
    <property type="entry name" value="Dbl homology (DH) domain"/>
    <property type="match status" value="1"/>
</dbReference>
<feature type="compositionally biased region" description="Basic and acidic residues" evidence="9">
    <location>
        <begin position="212"/>
        <end position="222"/>
    </location>
</feature>
<feature type="compositionally biased region" description="Low complexity" evidence="9">
    <location>
        <begin position="199"/>
        <end position="208"/>
    </location>
</feature>
<dbReference type="SUPFAM" id="SSF103657">
    <property type="entry name" value="BAR/IMD domain-like"/>
    <property type="match status" value="1"/>
</dbReference>
<evidence type="ECO:0000313" key="13">
    <source>
        <dbReference type="EMBL" id="KAG0252041.1"/>
    </source>
</evidence>
<dbReference type="InterPro" id="IPR000219">
    <property type="entry name" value="DH_dom"/>
</dbReference>
<evidence type="ECO:0000256" key="8">
    <source>
        <dbReference type="PROSITE-ProRule" id="PRU00192"/>
    </source>
</evidence>
<feature type="compositionally biased region" description="Polar residues" evidence="9">
    <location>
        <begin position="436"/>
        <end position="448"/>
    </location>
</feature>
<evidence type="ECO:0000256" key="6">
    <source>
        <dbReference type="ARBA" id="ARBA00022949"/>
    </source>
</evidence>
<dbReference type="SMART" id="SM00721">
    <property type="entry name" value="BAR"/>
    <property type="match status" value="1"/>
</dbReference>
<dbReference type="PROSITE" id="PS50002">
    <property type="entry name" value="SH3"/>
    <property type="match status" value="1"/>
</dbReference>
<feature type="compositionally biased region" description="Acidic residues" evidence="9">
    <location>
        <begin position="389"/>
        <end position="399"/>
    </location>
</feature>
<feature type="region of interest" description="Disordered" evidence="9">
    <location>
        <begin position="1"/>
        <end position="527"/>
    </location>
</feature>
<dbReference type="GO" id="GO:0005795">
    <property type="term" value="C:Golgi stack"/>
    <property type="evidence" value="ECO:0007669"/>
    <property type="project" value="UniProtKB-SubCell"/>
</dbReference>
<dbReference type="PANTHER" id="PTHR22834:SF20">
    <property type="entry name" value="SH3 DOMAIN-CONTAINING PROTEIN"/>
    <property type="match status" value="1"/>
</dbReference>
<dbReference type="Gene3D" id="1.20.1270.60">
    <property type="entry name" value="Arfaptin homology (AH) domain/BAR domain"/>
    <property type="match status" value="1"/>
</dbReference>
<keyword evidence="14" id="KW-1185">Reference proteome</keyword>
<evidence type="ECO:0000256" key="3">
    <source>
        <dbReference type="ARBA" id="ARBA00018186"/>
    </source>
</evidence>
<feature type="compositionally biased region" description="Polar residues" evidence="9">
    <location>
        <begin position="308"/>
        <end position="318"/>
    </location>
</feature>
<evidence type="ECO:0000256" key="1">
    <source>
        <dbReference type="ARBA" id="ARBA00004282"/>
    </source>
</evidence>
<reference evidence="13" key="1">
    <citation type="journal article" date="2020" name="Fungal Divers.">
        <title>Resolving the Mortierellaceae phylogeny through synthesis of multi-gene phylogenetics and phylogenomics.</title>
        <authorList>
            <person name="Vandepol N."/>
            <person name="Liber J."/>
            <person name="Desiro A."/>
            <person name="Na H."/>
            <person name="Kennedy M."/>
            <person name="Barry K."/>
            <person name="Grigoriev I.V."/>
            <person name="Miller A.N."/>
            <person name="O'Donnell K."/>
            <person name="Stajich J.E."/>
            <person name="Bonito G."/>
        </authorList>
    </citation>
    <scope>NUCLEOTIDE SEQUENCE</scope>
    <source>
        <strain evidence="13">BC1065</strain>
    </source>
</reference>
<feature type="compositionally biased region" description="Gly residues" evidence="9">
    <location>
        <begin position="276"/>
        <end position="288"/>
    </location>
</feature>
<dbReference type="Proteomes" id="UP000807716">
    <property type="component" value="Unassembled WGS sequence"/>
</dbReference>
<dbReference type="SMART" id="SM00325">
    <property type="entry name" value="RhoGEF"/>
    <property type="match status" value="1"/>
</dbReference>
<keyword evidence="6" id="KW-0965">Cell junction</keyword>
<feature type="compositionally biased region" description="Polar residues" evidence="9">
    <location>
        <begin position="96"/>
        <end position="134"/>
    </location>
</feature>
<evidence type="ECO:0000256" key="5">
    <source>
        <dbReference type="ARBA" id="ARBA00022658"/>
    </source>
</evidence>
<dbReference type="Pfam" id="PF00018">
    <property type="entry name" value="SH3_1"/>
    <property type="match status" value="1"/>
</dbReference>
<dbReference type="InterPro" id="IPR027267">
    <property type="entry name" value="AH/BAR_dom_sf"/>
</dbReference>
<dbReference type="PROSITE" id="PS00741">
    <property type="entry name" value="DH_1"/>
    <property type="match status" value="1"/>
</dbReference>
<feature type="compositionally biased region" description="Pro residues" evidence="9">
    <location>
        <begin position="482"/>
        <end position="499"/>
    </location>
</feature>
<feature type="compositionally biased region" description="Low complexity" evidence="9">
    <location>
        <begin position="378"/>
        <end position="388"/>
    </location>
</feature>
<dbReference type="GO" id="GO:0035556">
    <property type="term" value="P:intracellular signal transduction"/>
    <property type="evidence" value="ECO:0007669"/>
    <property type="project" value="InterPro"/>
</dbReference>
<gene>
    <name evidence="13" type="ORF">DFQ27_008312</name>
</gene>
<dbReference type="Pfam" id="PF03114">
    <property type="entry name" value="BAR"/>
    <property type="match status" value="1"/>
</dbReference>
<feature type="compositionally biased region" description="Low complexity" evidence="9">
    <location>
        <begin position="449"/>
        <end position="463"/>
    </location>
</feature>
<dbReference type="Pfam" id="PF00621">
    <property type="entry name" value="RhoGEF"/>
    <property type="match status" value="1"/>
</dbReference>
<feature type="compositionally biased region" description="Low complexity" evidence="9">
    <location>
        <begin position="1185"/>
        <end position="1200"/>
    </location>
</feature>
<dbReference type="InterPro" id="IPR036028">
    <property type="entry name" value="SH3-like_dom_sf"/>
</dbReference>
<dbReference type="GO" id="GO:0031991">
    <property type="term" value="P:regulation of actomyosin contractile ring contraction"/>
    <property type="evidence" value="ECO:0007669"/>
    <property type="project" value="TreeGrafter"/>
</dbReference>
<dbReference type="EMBL" id="JAAAJB010000694">
    <property type="protein sequence ID" value="KAG0252041.1"/>
    <property type="molecule type" value="Genomic_DNA"/>
</dbReference>
<evidence type="ECO:0000256" key="9">
    <source>
        <dbReference type="SAM" id="MobiDB-lite"/>
    </source>
</evidence>
<dbReference type="InterPro" id="IPR004148">
    <property type="entry name" value="BAR_dom"/>
</dbReference>
<dbReference type="InterPro" id="IPR035899">
    <property type="entry name" value="DBL_dom_sf"/>
</dbReference>
<feature type="compositionally biased region" description="Pro residues" evidence="9">
    <location>
        <begin position="165"/>
        <end position="174"/>
    </location>
</feature>
<feature type="region of interest" description="Disordered" evidence="9">
    <location>
        <begin position="1185"/>
        <end position="1221"/>
    </location>
</feature>
<dbReference type="GO" id="GO:0005085">
    <property type="term" value="F:guanyl-nucleotide exchange factor activity"/>
    <property type="evidence" value="ECO:0007669"/>
    <property type="project" value="UniProtKB-KW"/>
</dbReference>
<dbReference type="Gene3D" id="2.30.30.40">
    <property type="entry name" value="SH3 Domains"/>
    <property type="match status" value="1"/>
</dbReference>
<comment type="caution">
    <text evidence="13">The sequence shown here is derived from an EMBL/GenBank/DDBJ whole genome shotgun (WGS) entry which is preliminary data.</text>
</comment>
<dbReference type="InterPro" id="IPR001452">
    <property type="entry name" value="SH3_domain"/>
</dbReference>
<feature type="compositionally biased region" description="Polar residues" evidence="9">
    <location>
        <begin position="504"/>
        <end position="515"/>
    </location>
</feature>
<feature type="region of interest" description="Disordered" evidence="9">
    <location>
        <begin position="1083"/>
        <end position="1115"/>
    </location>
</feature>
<dbReference type="CDD" id="cd00174">
    <property type="entry name" value="SH3"/>
    <property type="match status" value="1"/>
</dbReference>
<name>A0A9P6PT90_9FUNG</name>
<feature type="domain" description="BAR" evidence="12">
    <location>
        <begin position="760"/>
        <end position="981"/>
    </location>
</feature>
<feature type="compositionally biased region" description="Low complexity" evidence="9">
    <location>
        <begin position="345"/>
        <end position="355"/>
    </location>
</feature>
<feature type="region of interest" description="Disordered" evidence="9">
    <location>
        <begin position="1032"/>
        <end position="1060"/>
    </location>
</feature>
<feature type="compositionally biased region" description="Low complexity" evidence="9">
    <location>
        <begin position="1041"/>
        <end position="1060"/>
    </location>
</feature>
<feature type="domain" description="SH3" evidence="10">
    <location>
        <begin position="1228"/>
        <end position="1287"/>
    </location>
</feature>
<dbReference type="SUPFAM" id="SSF50044">
    <property type="entry name" value="SH3-domain"/>
    <property type="match status" value="1"/>
</dbReference>
<feature type="compositionally biased region" description="Pro residues" evidence="9">
    <location>
        <begin position="248"/>
        <end position="258"/>
    </location>
</feature>
<feature type="compositionally biased region" description="Polar residues" evidence="9">
    <location>
        <begin position="233"/>
        <end position="245"/>
    </location>
</feature>
<evidence type="ECO:0000256" key="4">
    <source>
        <dbReference type="ARBA" id="ARBA00022443"/>
    </source>
</evidence>
<evidence type="ECO:0000259" key="11">
    <source>
        <dbReference type="PROSITE" id="PS50010"/>
    </source>
</evidence>
<dbReference type="OrthoDB" id="10256089at2759"/>
<feature type="compositionally biased region" description="Low complexity" evidence="9">
    <location>
        <begin position="259"/>
        <end position="275"/>
    </location>
</feature>
<dbReference type="CDD" id="cd00160">
    <property type="entry name" value="RhoGEF"/>
    <property type="match status" value="1"/>
</dbReference>
<keyword evidence="5" id="KW-0344">Guanine-nucleotide releasing factor</keyword>
<protein>
    <recommendedName>
        <fullName evidence="3">Dynamin-binding protein</fullName>
    </recommendedName>
    <alternativeName>
        <fullName evidence="7">Scaffold protein Tuba</fullName>
    </alternativeName>
</protein>
<dbReference type="SUPFAM" id="SSF48065">
    <property type="entry name" value="DBL homology domain (DH-domain)"/>
    <property type="match status" value="1"/>
</dbReference>